<keyword evidence="4" id="KW-0964">Secreted</keyword>
<dbReference type="InterPro" id="IPR011050">
    <property type="entry name" value="Pectin_lyase_fold/virulence"/>
</dbReference>
<comment type="subcellular location">
    <subcellularLocation>
        <location evidence="1">Secreted</location>
        <location evidence="1">Cell wall</location>
    </subcellularLocation>
</comment>
<gene>
    <name evidence="11" type="ORF">QN277_019283</name>
</gene>
<protein>
    <recommendedName>
        <fullName evidence="13">Polygalacturonase</fullName>
    </recommendedName>
</protein>
<evidence type="ECO:0000256" key="5">
    <source>
        <dbReference type="ARBA" id="ARBA00022801"/>
    </source>
</evidence>
<evidence type="ECO:0000256" key="8">
    <source>
        <dbReference type="PROSITE-ProRule" id="PRU10052"/>
    </source>
</evidence>
<feature type="signal peptide" evidence="10">
    <location>
        <begin position="1"/>
        <end position="20"/>
    </location>
</feature>
<organism evidence="11 12">
    <name type="scientific">Acacia crassicarpa</name>
    <name type="common">northern wattle</name>
    <dbReference type="NCBI Taxonomy" id="499986"/>
    <lineage>
        <taxon>Eukaryota</taxon>
        <taxon>Viridiplantae</taxon>
        <taxon>Streptophyta</taxon>
        <taxon>Embryophyta</taxon>
        <taxon>Tracheophyta</taxon>
        <taxon>Spermatophyta</taxon>
        <taxon>Magnoliopsida</taxon>
        <taxon>eudicotyledons</taxon>
        <taxon>Gunneridae</taxon>
        <taxon>Pentapetalae</taxon>
        <taxon>rosids</taxon>
        <taxon>fabids</taxon>
        <taxon>Fabales</taxon>
        <taxon>Fabaceae</taxon>
        <taxon>Caesalpinioideae</taxon>
        <taxon>mimosoid clade</taxon>
        <taxon>Acacieae</taxon>
        <taxon>Acacia</taxon>
    </lineage>
</organism>
<dbReference type="AlphaFoldDB" id="A0AAE1MQ72"/>
<dbReference type="GO" id="GO:0071555">
    <property type="term" value="P:cell wall organization"/>
    <property type="evidence" value="ECO:0007669"/>
    <property type="project" value="UniProtKB-KW"/>
</dbReference>
<dbReference type="PANTHER" id="PTHR31375">
    <property type="match status" value="1"/>
</dbReference>
<feature type="chain" id="PRO_5041965048" description="Polygalacturonase" evidence="10">
    <location>
        <begin position="21"/>
        <end position="398"/>
    </location>
</feature>
<proteinExistence type="inferred from homology"/>
<dbReference type="EMBL" id="JAWXYG010000004">
    <property type="protein sequence ID" value="KAK4276322.1"/>
    <property type="molecule type" value="Genomic_DNA"/>
</dbReference>
<evidence type="ECO:0008006" key="13">
    <source>
        <dbReference type="Google" id="ProtNLM"/>
    </source>
</evidence>
<accession>A0AAE1MQ72</accession>
<dbReference type="SUPFAM" id="SSF51126">
    <property type="entry name" value="Pectin lyase-like"/>
    <property type="match status" value="1"/>
</dbReference>
<evidence type="ECO:0000256" key="4">
    <source>
        <dbReference type="ARBA" id="ARBA00022525"/>
    </source>
</evidence>
<keyword evidence="12" id="KW-1185">Reference proteome</keyword>
<dbReference type="PROSITE" id="PS00502">
    <property type="entry name" value="POLYGALACTURONASE"/>
    <property type="match status" value="1"/>
</dbReference>
<keyword evidence="10" id="KW-0732">Signal</keyword>
<dbReference type="InterPro" id="IPR000743">
    <property type="entry name" value="Glyco_hydro_28"/>
</dbReference>
<comment type="caution">
    <text evidence="11">The sequence shown here is derived from an EMBL/GenBank/DDBJ whole genome shotgun (WGS) entry which is preliminary data.</text>
</comment>
<dbReference type="InterPro" id="IPR012334">
    <property type="entry name" value="Pectin_lyas_fold"/>
</dbReference>
<dbReference type="InterPro" id="IPR006626">
    <property type="entry name" value="PbH1"/>
</dbReference>
<evidence type="ECO:0000256" key="7">
    <source>
        <dbReference type="ARBA" id="ARBA00023316"/>
    </source>
</evidence>
<evidence type="ECO:0000256" key="6">
    <source>
        <dbReference type="ARBA" id="ARBA00023295"/>
    </source>
</evidence>
<dbReference type="Pfam" id="PF00295">
    <property type="entry name" value="Glyco_hydro_28"/>
    <property type="match status" value="1"/>
</dbReference>
<keyword evidence="3" id="KW-0134">Cell wall</keyword>
<name>A0AAE1MQ72_9FABA</name>
<keyword evidence="7" id="KW-0961">Cell wall biogenesis/degradation</keyword>
<dbReference type="GO" id="GO:0004650">
    <property type="term" value="F:polygalacturonase activity"/>
    <property type="evidence" value="ECO:0007669"/>
    <property type="project" value="InterPro"/>
</dbReference>
<evidence type="ECO:0000256" key="10">
    <source>
        <dbReference type="SAM" id="SignalP"/>
    </source>
</evidence>
<dbReference type="FunFam" id="2.160.20.10:FF:000004">
    <property type="entry name" value="Pectin lyase-like superfamily protein"/>
    <property type="match status" value="1"/>
</dbReference>
<evidence type="ECO:0000313" key="11">
    <source>
        <dbReference type="EMBL" id="KAK4276322.1"/>
    </source>
</evidence>
<evidence type="ECO:0000256" key="3">
    <source>
        <dbReference type="ARBA" id="ARBA00022512"/>
    </source>
</evidence>
<feature type="active site" evidence="8">
    <location>
        <position position="239"/>
    </location>
</feature>
<comment type="similarity">
    <text evidence="2 9">Belongs to the glycosyl hydrolase 28 family.</text>
</comment>
<dbReference type="Proteomes" id="UP001293593">
    <property type="component" value="Unassembled WGS sequence"/>
</dbReference>
<dbReference type="Gene3D" id="2.160.20.10">
    <property type="entry name" value="Single-stranded right-handed beta-helix, Pectin lyase-like"/>
    <property type="match status" value="1"/>
</dbReference>
<keyword evidence="6 9" id="KW-0326">Glycosidase</keyword>
<keyword evidence="5 9" id="KW-0378">Hydrolase</keyword>
<sequence length="398" mass="42994">MKIITCALFVFLASSIVVTGQKKVYDIATYGGLPNGDITQALIKAWKAACTGRYPGRIFIKKGKYRMGDVQLKGPCKARSIEIYSDGTIEAPGDIALMHGAPQWIRVEYVNHFTLAGHGIFDGRGPAAYHHNTCSKNVNCKMLTMNFGFSFLNNSVIRDVTSKDSKNFHVNVLGCNNIAFKNIKITAPEDSPNTDGIHIGRSNGVRIRNTQIATGDDCISLGDGSVNVLVEGVTCGPGHGISVGSVGKFKHEEPIHGLTVKNCTISNTMNGVRIKTWPAEPGTISITKMHFENILMKNVSNPVIIDQEYCPWNQCNKKIPSKVRISDVTFKNIRGTSGTKEGVTLICSAGVPCQNVKLSNVKLTYRGKQVVAKCANAMPIVKGIAPACQRARRGAAAA</sequence>
<evidence type="ECO:0000313" key="12">
    <source>
        <dbReference type="Proteomes" id="UP001293593"/>
    </source>
</evidence>
<evidence type="ECO:0000256" key="2">
    <source>
        <dbReference type="ARBA" id="ARBA00008834"/>
    </source>
</evidence>
<evidence type="ECO:0000256" key="1">
    <source>
        <dbReference type="ARBA" id="ARBA00004191"/>
    </source>
</evidence>
<reference evidence="11" key="1">
    <citation type="submission" date="2023-10" db="EMBL/GenBank/DDBJ databases">
        <title>Chromosome-level genome of the transformable northern wattle, Acacia crassicarpa.</title>
        <authorList>
            <person name="Massaro I."/>
            <person name="Sinha N.R."/>
            <person name="Poethig S."/>
            <person name="Leichty A.R."/>
        </authorList>
    </citation>
    <scope>NUCLEOTIDE SEQUENCE</scope>
    <source>
        <strain evidence="11">Acra3RX</strain>
        <tissue evidence="11">Leaf</tissue>
    </source>
</reference>
<dbReference type="GO" id="GO:0005975">
    <property type="term" value="P:carbohydrate metabolic process"/>
    <property type="evidence" value="ECO:0007669"/>
    <property type="project" value="InterPro"/>
</dbReference>
<dbReference type="SMART" id="SM00710">
    <property type="entry name" value="PbH1"/>
    <property type="match status" value="5"/>
</dbReference>
<evidence type="ECO:0000256" key="9">
    <source>
        <dbReference type="RuleBase" id="RU361169"/>
    </source>
</evidence>